<keyword evidence="1" id="KW-1185">Reference proteome</keyword>
<accession>A0A915IZH2</accession>
<dbReference type="WBParaSite" id="nRc.2.0.1.t19103-RA">
    <property type="protein sequence ID" value="nRc.2.0.1.t19103-RA"/>
    <property type="gene ID" value="nRc.2.0.1.g19103"/>
</dbReference>
<dbReference type="PANTHER" id="PTHR31389">
    <property type="entry name" value="LD39211P"/>
    <property type="match status" value="1"/>
</dbReference>
<protein>
    <submittedName>
        <fullName evidence="2">DDE-1 domain-containing protein</fullName>
    </submittedName>
</protein>
<dbReference type="AlphaFoldDB" id="A0A915IZH2"/>
<name>A0A915IZH2_ROMCU</name>
<sequence>MHMERASARVQTCAINSFCKLKTEANIMQLRSNYTPIIREIINFQFSNYPQHVKNLDNFSWKPLIIAQEMKKHPGDNLVWMDTSTMINKRLPNPKYLTAKFENFTKDHGSWILIDYTGHSILAATNPKMYNFLPLPKKLAYRCPMFGANIQILFAGSDSSSNRFVAKWWVRCALEQTCIAPYNSHLLCEFQKQGGQLDKFNYANCHRYDQSALNILLSWVNGFDSSRHSDTHQIFKDSFAILCEALYFNQVDVMATKRGAGETGDSTIRGDRVNNNRRLLRDVDTTTINGATFFDLYQSGYLIAKNLSKPKMKLNNEDPSMIEEVLKVINILEQCINWKGKRKIGETIEI</sequence>
<evidence type="ECO:0000313" key="2">
    <source>
        <dbReference type="WBParaSite" id="nRc.2.0.1.t19103-RA"/>
    </source>
</evidence>
<proteinExistence type="predicted"/>
<dbReference type="Proteomes" id="UP000887565">
    <property type="component" value="Unplaced"/>
</dbReference>
<dbReference type="PANTHER" id="PTHR31389:SF4">
    <property type="entry name" value="LD39211P"/>
    <property type="match status" value="1"/>
</dbReference>
<reference evidence="2" key="1">
    <citation type="submission" date="2022-11" db="UniProtKB">
        <authorList>
            <consortium name="WormBaseParasite"/>
        </authorList>
    </citation>
    <scope>IDENTIFICATION</scope>
</reference>
<evidence type="ECO:0000313" key="1">
    <source>
        <dbReference type="Proteomes" id="UP000887565"/>
    </source>
</evidence>
<organism evidence="1 2">
    <name type="scientific">Romanomermis culicivorax</name>
    <name type="common">Nematode worm</name>
    <dbReference type="NCBI Taxonomy" id="13658"/>
    <lineage>
        <taxon>Eukaryota</taxon>
        <taxon>Metazoa</taxon>
        <taxon>Ecdysozoa</taxon>
        <taxon>Nematoda</taxon>
        <taxon>Enoplea</taxon>
        <taxon>Dorylaimia</taxon>
        <taxon>Mermithida</taxon>
        <taxon>Mermithoidea</taxon>
        <taxon>Mermithidae</taxon>
        <taxon>Romanomermis</taxon>
    </lineage>
</organism>